<dbReference type="OrthoDB" id="9785502at2"/>
<dbReference type="PIRSF" id="PIRSF000303">
    <property type="entry name" value="Glutathion_perox"/>
    <property type="match status" value="1"/>
</dbReference>
<accession>A0A2L0X9Z4</accession>
<dbReference type="InterPro" id="IPR029759">
    <property type="entry name" value="GPX_AS"/>
</dbReference>
<dbReference type="OMA" id="TFPMTEK"/>
<dbReference type="InterPro" id="IPR000889">
    <property type="entry name" value="Glutathione_peroxidase"/>
</dbReference>
<dbReference type="InterPro" id="IPR029760">
    <property type="entry name" value="GPX_CS"/>
</dbReference>
<dbReference type="GeneID" id="60820630"/>
<dbReference type="PROSITE" id="PS00763">
    <property type="entry name" value="GLUTATHIONE_PEROXID_2"/>
    <property type="match status" value="1"/>
</dbReference>
<dbReference type="RefSeq" id="WP_008641942.1">
    <property type="nucleotide sequence ID" value="NZ_CP026544.1"/>
</dbReference>
<evidence type="ECO:0000256" key="1">
    <source>
        <dbReference type="ARBA" id="ARBA00006926"/>
    </source>
</evidence>
<dbReference type="Proteomes" id="UP000253772">
    <property type="component" value="Chromosome c1"/>
</dbReference>
<dbReference type="AlphaFoldDB" id="A0A2L0X9Z4"/>
<keyword evidence="3 4" id="KW-0560">Oxidoreductase</keyword>
<dbReference type="PROSITE" id="PS00460">
    <property type="entry name" value="GLUTATHIONE_PEROXID_1"/>
    <property type="match status" value="1"/>
</dbReference>
<dbReference type="InterPro" id="IPR036249">
    <property type="entry name" value="Thioredoxin-like_sf"/>
</dbReference>
<dbReference type="PROSITE" id="PS51352">
    <property type="entry name" value="THIOREDOXIN_2"/>
    <property type="match status" value="1"/>
</dbReference>
<evidence type="ECO:0000313" key="5">
    <source>
        <dbReference type="EMBL" id="QBP11004.1"/>
    </source>
</evidence>
<dbReference type="Pfam" id="PF00255">
    <property type="entry name" value="GSHPx"/>
    <property type="match status" value="1"/>
</dbReference>
<dbReference type="CDD" id="cd00340">
    <property type="entry name" value="GSH_Peroxidase"/>
    <property type="match status" value="1"/>
</dbReference>
<name>A0A2L0X9Z4_9BURK</name>
<protein>
    <recommendedName>
        <fullName evidence="4">Glutathione peroxidase</fullName>
    </recommendedName>
</protein>
<organism evidence="5 6">
    <name type="scientific">Cupriavidus metallidurans</name>
    <dbReference type="NCBI Taxonomy" id="119219"/>
    <lineage>
        <taxon>Bacteria</taxon>
        <taxon>Pseudomonadati</taxon>
        <taxon>Pseudomonadota</taxon>
        <taxon>Betaproteobacteria</taxon>
        <taxon>Burkholderiales</taxon>
        <taxon>Burkholderiaceae</taxon>
        <taxon>Cupriavidus</taxon>
    </lineage>
</organism>
<evidence type="ECO:0000256" key="4">
    <source>
        <dbReference type="RuleBase" id="RU000499"/>
    </source>
</evidence>
<evidence type="ECO:0000256" key="2">
    <source>
        <dbReference type="ARBA" id="ARBA00022559"/>
    </source>
</evidence>
<evidence type="ECO:0000256" key="3">
    <source>
        <dbReference type="ARBA" id="ARBA00023002"/>
    </source>
</evidence>
<dbReference type="FunFam" id="3.40.30.10:FF:000010">
    <property type="entry name" value="Glutathione peroxidase"/>
    <property type="match status" value="1"/>
</dbReference>
<dbReference type="PANTHER" id="PTHR11592:SF78">
    <property type="entry name" value="GLUTATHIONE PEROXIDASE"/>
    <property type="match status" value="1"/>
</dbReference>
<dbReference type="SUPFAM" id="SSF52833">
    <property type="entry name" value="Thioredoxin-like"/>
    <property type="match status" value="1"/>
</dbReference>
<dbReference type="GO" id="GO:0034599">
    <property type="term" value="P:cellular response to oxidative stress"/>
    <property type="evidence" value="ECO:0007669"/>
    <property type="project" value="TreeGrafter"/>
</dbReference>
<dbReference type="PROSITE" id="PS51355">
    <property type="entry name" value="GLUTATHIONE_PEROXID_3"/>
    <property type="match status" value="1"/>
</dbReference>
<comment type="similarity">
    <text evidence="1 4">Belongs to the glutathione peroxidase family.</text>
</comment>
<dbReference type="GO" id="GO:0004601">
    <property type="term" value="F:peroxidase activity"/>
    <property type="evidence" value="ECO:0007669"/>
    <property type="project" value="UniProtKB-KW"/>
</dbReference>
<reference evidence="5 6" key="1">
    <citation type="submission" date="2019-03" db="EMBL/GenBank/DDBJ databases">
        <title>Comparative insights into the high quality Complete genome sequence of highly metal resistant Cupriavidus metallidurans strain BS1 isolated from a gold-copper mine.</title>
        <authorList>
            <person name="Mazhar H.S."/>
            <person name="Rensing C."/>
        </authorList>
    </citation>
    <scope>NUCLEOTIDE SEQUENCE [LARGE SCALE GENOMIC DNA]</scope>
    <source>
        <strain evidence="5 6">BS1</strain>
    </source>
</reference>
<proteinExistence type="inferred from homology"/>
<dbReference type="InterPro" id="IPR013766">
    <property type="entry name" value="Thioredoxin_domain"/>
</dbReference>
<sequence length="164" mass="18414">MSNVYQFEANSLSGQPQPLADYRGKVLLIVNTASECGFTPQYAGLQTLQASYQARGFDVLGFPCNQFGKQEPGDAEQIGAFCESRFHVTFPMFEKIDVNGADAHPLYKWLTSEKRGFLGTQAIKWNFTKFLLRRDGTVFKRYASTTKPEEIRADIESLLAEQPA</sequence>
<dbReference type="Gene3D" id="3.40.30.10">
    <property type="entry name" value="Glutaredoxin"/>
    <property type="match status" value="1"/>
</dbReference>
<dbReference type="PRINTS" id="PR01011">
    <property type="entry name" value="GLUTPROXDASE"/>
</dbReference>
<keyword evidence="2 4" id="KW-0575">Peroxidase</keyword>
<dbReference type="EMBL" id="CP037900">
    <property type="protein sequence ID" value="QBP11004.1"/>
    <property type="molecule type" value="Genomic_DNA"/>
</dbReference>
<dbReference type="PANTHER" id="PTHR11592">
    <property type="entry name" value="GLUTATHIONE PEROXIDASE"/>
    <property type="match status" value="1"/>
</dbReference>
<evidence type="ECO:0000313" key="6">
    <source>
        <dbReference type="Proteomes" id="UP000253772"/>
    </source>
</evidence>
<gene>
    <name evidence="5" type="ORF">DDF84_015165</name>
</gene>